<organism evidence="2 3">
    <name type="scientific">Racocetra fulgida</name>
    <dbReference type="NCBI Taxonomy" id="60492"/>
    <lineage>
        <taxon>Eukaryota</taxon>
        <taxon>Fungi</taxon>
        <taxon>Fungi incertae sedis</taxon>
        <taxon>Mucoromycota</taxon>
        <taxon>Glomeromycotina</taxon>
        <taxon>Glomeromycetes</taxon>
        <taxon>Diversisporales</taxon>
        <taxon>Gigasporaceae</taxon>
        <taxon>Racocetra</taxon>
    </lineage>
</organism>
<proteinExistence type="predicted"/>
<name>A0A9N9IVR8_9GLOM</name>
<comment type="caution">
    <text evidence="2">The sequence shown here is derived from an EMBL/GenBank/DDBJ whole genome shotgun (WGS) entry which is preliminary data.</text>
</comment>
<dbReference type="Proteomes" id="UP000789396">
    <property type="component" value="Unassembled WGS sequence"/>
</dbReference>
<feature type="non-terminal residue" evidence="2">
    <location>
        <position position="1"/>
    </location>
</feature>
<keyword evidence="3" id="KW-1185">Reference proteome</keyword>
<evidence type="ECO:0000313" key="3">
    <source>
        <dbReference type="Proteomes" id="UP000789396"/>
    </source>
</evidence>
<evidence type="ECO:0000256" key="1">
    <source>
        <dbReference type="SAM" id="MobiDB-lite"/>
    </source>
</evidence>
<protein>
    <submittedName>
        <fullName evidence="2">5477_t:CDS:1</fullName>
    </submittedName>
</protein>
<evidence type="ECO:0000313" key="2">
    <source>
        <dbReference type="EMBL" id="CAG8750404.1"/>
    </source>
</evidence>
<reference evidence="2" key="1">
    <citation type="submission" date="2021-06" db="EMBL/GenBank/DDBJ databases">
        <authorList>
            <person name="Kallberg Y."/>
            <person name="Tangrot J."/>
            <person name="Rosling A."/>
        </authorList>
    </citation>
    <scope>NUCLEOTIDE SEQUENCE</scope>
    <source>
        <strain evidence="2">IN212</strain>
    </source>
</reference>
<gene>
    <name evidence="2" type="ORF">RFULGI_LOCUS13553</name>
</gene>
<dbReference type="AlphaFoldDB" id="A0A9N9IVR8"/>
<feature type="region of interest" description="Disordered" evidence="1">
    <location>
        <begin position="1"/>
        <end position="22"/>
    </location>
</feature>
<accession>A0A9N9IVR8</accession>
<sequence>RDLLESPEIQDNDTNKENNPVTVRIKNLPVSYYKEYSATK</sequence>
<dbReference type="EMBL" id="CAJVPZ010036054">
    <property type="protein sequence ID" value="CAG8750404.1"/>
    <property type="molecule type" value="Genomic_DNA"/>
</dbReference>